<reference evidence="3" key="1">
    <citation type="submission" date="2016-04" db="EMBL/GenBank/DDBJ databases">
        <title>Cephalotus genome sequencing.</title>
        <authorList>
            <person name="Fukushima K."/>
            <person name="Hasebe M."/>
            <person name="Fang X."/>
        </authorList>
    </citation>
    <scope>NUCLEOTIDE SEQUENCE [LARGE SCALE GENOMIC DNA]</scope>
    <source>
        <strain evidence="3">cv. St1</strain>
    </source>
</reference>
<evidence type="ECO:0000313" key="3">
    <source>
        <dbReference type="Proteomes" id="UP000187406"/>
    </source>
</evidence>
<sequence>MPPLFDSDNYCEWKVKITSFIQSLDYDLWDIIVFGPEMPKENVSNSRIRYNEKEKEILRLNAKAKHLLFCALNSNVFDRISSCIMAKEIWDKLDHFYGENNDEATSLCLMAKDVSESESDEEDSSKEGNKVSYDDFVEIVDRYTSIISSLKTKIKCLTIENNELKTNASLMNDNVSKDEVVLLKNEVNRLYKENESLKNELDIVNMSLELSTSFKDENEKLKIEVDSLKKTFSKFSNSSDKLDRLSKMCL</sequence>
<comment type="caution">
    <text evidence="2">The sequence shown here is derived from an EMBL/GenBank/DDBJ whole genome shotgun (WGS) entry which is preliminary data.</text>
</comment>
<organism evidence="2 3">
    <name type="scientific">Cephalotus follicularis</name>
    <name type="common">Albany pitcher plant</name>
    <dbReference type="NCBI Taxonomy" id="3775"/>
    <lineage>
        <taxon>Eukaryota</taxon>
        <taxon>Viridiplantae</taxon>
        <taxon>Streptophyta</taxon>
        <taxon>Embryophyta</taxon>
        <taxon>Tracheophyta</taxon>
        <taxon>Spermatophyta</taxon>
        <taxon>Magnoliopsida</taxon>
        <taxon>eudicotyledons</taxon>
        <taxon>Gunneridae</taxon>
        <taxon>Pentapetalae</taxon>
        <taxon>rosids</taxon>
        <taxon>fabids</taxon>
        <taxon>Oxalidales</taxon>
        <taxon>Cephalotaceae</taxon>
        <taxon>Cephalotus</taxon>
    </lineage>
</organism>
<evidence type="ECO:0000256" key="1">
    <source>
        <dbReference type="SAM" id="Coils"/>
    </source>
</evidence>
<dbReference type="AlphaFoldDB" id="A0A1Q3B8E8"/>
<dbReference type="Pfam" id="PF14223">
    <property type="entry name" value="Retrotran_gag_2"/>
    <property type="match status" value="1"/>
</dbReference>
<proteinExistence type="predicted"/>
<dbReference type="EMBL" id="BDDD01000338">
    <property type="protein sequence ID" value="GAV64240.1"/>
    <property type="molecule type" value="Genomic_DNA"/>
</dbReference>
<evidence type="ECO:0000313" key="2">
    <source>
        <dbReference type="EMBL" id="GAV64240.1"/>
    </source>
</evidence>
<feature type="coiled-coil region" evidence="1">
    <location>
        <begin position="147"/>
        <end position="231"/>
    </location>
</feature>
<keyword evidence="1" id="KW-0175">Coiled coil</keyword>
<accession>A0A1Q3B8E8</accession>
<dbReference type="PANTHER" id="PTHR34676:SF8">
    <property type="entry name" value="TRANSMEMBRANE PROTEIN"/>
    <property type="match status" value="1"/>
</dbReference>
<protein>
    <recommendedName>
        <fullName evidence="4">DUF4219 domain-containing protein</fullName>
    </recommendedName>
</protein>
<keyword evidence="3" id="KW-1185">Reference proteome</keyword>
<name>A0A1Q3B8E8_CEPFO</name>
<dbReference type="InParanoid" id="A0A1Q3B8E8"/>
<evidence type="ECO:0008006" key="4">
    <source>
        <dbReference type="Google" id="ProtNLM"/>
    </source>
</evidence>
<dbReference type="PANTHER" id="PTHR34676">
    <property type="entry name" value="DUF4219 DOMAIN-CONTAINING PROTEIN-RELATED"/>
    <property type="match status" value="1"/>
</dbReference>
<gene>
    <name evidence="2" type="ORF">CFOL_v3_07758</name>
</gene>
<dbReference type="Proteomes" id="UP000187406">
    <property type="component" value="Unassembled WGS sequence"/>
</dbReference>
<dbReference type="OrthoDB" id="1716868at2759"/>